<accession>A0A6J5RGL8</accession>
<evidence type="ECO:0000313" key="1">
    <source>
        <dbReference type="EMBL" id="CAB4196700.1"/>
    </source>
</evidence>
<protein>
    <submittedName>
        <fullName evidence="1">Uncharacterized protein</fullName>
    </submittedName>
</protein>
<reference evidence="1" key="1">
    <citation type="submission" date="2020-05" db="EMBL/GenBank/DDBJ databases">
        <authorList>
            <person name="Chiriac C."/>
            <person name="Salcher M."/>
            <person name="Ghai R."/>
            <person name="Kavagutti S V."/>
        </authorList>
    </citation>
    <scope>NUCLEOTIDE SEQUENCE</scope>
</reference>
<proteinExistence type="predicted"/>
<gene>
    <name evidence="1" type="ORF">UFOVP1290_220</name>
</gene>
<organism evidence="1">
    <name type="scientific">uncultured Caudovirales phage</name>
    <dbReference type="NCBI Taxonomy" id="2100421"/>
    <lineage>
        <taxon>Viruses</taxon>
        <taxon>Duplodnaviria</taxon>
        <taxon>Heunggongvirae</taxon>
        <taxon>Uroviricota</taxon>
        <taxon>Caudoviricetes</taxon>
        <taxon>Peduoviridae</taxon>
        <taxon>Maltschvirus</taxon>
        <taxon>Maltschvirus maltsch</taxon>
    </lineage>
</organism>
<dbReference type="EMBL" id="LR797252">
    <property type="protein sequence ID" value="CAB4196700.1"/>
    <property type="molecule type" value="Genomic_DNA"/>
</dbReference>
<name>A0A6J5RGL8_9CAUD</name>
<sequence length="213" mass="24931">MKQDIFEELMLAEWKKNTLEHYKKYADTIYFDQAKDLADCDQLYNFFYPLGISSCGIHDVARVCSSLHYAIKDDGDLSIVLAYQSPPKMSDKLEQALQVLSKYTEKKHFITDVFVMYGHRDDLSEVNVSRWALYHCQDNTLEKFVVKRFDYEVLNKLHSFVPRFQEAIKLGKIADDGDKTPDPKLKFIGKSVMDYHNYSKETEKLLEQMVLDL</sequence>